<dbReference type="Gene3D" id="1.10.10.2910">
    <property type="match status" value="1"/>
</dbReference>
<dbReference type="PANTHER" id="PTHR43236">
    <property type="entry name" value="ANTITOXIN HIGA1"/>
    <property type="match status" value="1"/>
</dbReference>
<evidence type="ECO:0000313" key="2">
    <source>
        <dbReference type="EMBL" id="PWK13496.1"/>
    </source>
</evidence>
<organism evidence="2 3">
    <name type="scientific">Tumebacillus permanentifrigoris</name>
    <dbReference type="NCBI Taxonomy" id="378543"/>
    <lineage>
        <taxon>Bacteria</taxon>
        <taxon>Bacillati</taxon>
        <taxon>Bacillota</taxon>
        <taxon>Bacilli</taxon>
        <taxon>Bacillales</taxon>
        <taxon>Alicyclobacillaceae</taxon>
        <taxon>Tumebacillus</taxon>
    </lineage>
</organism>
<dbReference type="Pfam" id="PF06114">
    <property type="entry name" value="Peptidase_M78"/>
    <property type="match status" value="1"/>
</dbReference>
<gene>
    <name evidence="2" type="ORF">C7459_107165</name>
</gene>
<dbReference type="AlphaFoldDB" id="A0A316D944"/>
<dbReference type="RefSeq" id="WP_170119397.1">
    <property type="nucleotide sequence ID" value="NZ_QGGL01000007.1"/>
</dbReference>
<name>A0A316D944_9BACL</name>
<accession>A0A316D944</accession>
<keyword evidence="3" id="KW-1185">Reference proteome</keyword>
<evidence type="ECO:0000259" key="1">
    <source>
        <dbReference type="Pfam" id="PF06114"/>
    </source>
</evidence>
<dbReference type="PANTHER" id="PTHR43236:SF1">
    <property type="entry name" value="BLL7220 PROTEIN"/>
    <property type="match status" value="1"/>
</dbReference>
<dbReference type="Proteomes" id="UP000245634">
    <property type="component" value="Unassembled WGS sequence"/>
</dbReference>
<sequence>MSKIESTLRFHNQATYLEVELLALQDLSSKFRNRVLQQDLFRIVKELPDFHLLKFTIEDPELCAFAVHKADQNFIYVNTLHPADLQLFSLAHELYHVFHDEKYIRLSSDIVKRSETTYQDQDISEMRANCYAACLLMPRLYLEDEMLRLGMQRSAIELIDIVRLMDAFAVPYQAMVLRLWELEILNEAQARQFLAIPDRDRQQGVLNLINQTGYALQWQTVQDEHEYDQLRYLALENYRNQGISRRQVEGVFSIMNLSVDTFTGNKGREG</sequence>
<dbReference type="EMBL" id="QGGL01000007">
    <property type="protein sequence ID" value="PWK13496.1"/>
    <property type="molecule type" value="Genomic_DNA"/>
</dbReference>
<dbReference type="InterPro" id="IPR010359">
    <property type="entry name" value="IrrE_HExxH"/>
</dbReference>
<dbReference type="InterPro" id="IPR052345">
    <property type="entry name" value="Rad_response_metalloprotease"/>
</dbReference>
<comment type="caution">
    <text evidence="2">The sequence shown here is derived from an EMBL/GenBank/DDBJ whole genome shotgun (WGS) entry which is preliminary data.</text>
</comment>
<feature type="domain" description="IrrE N-terminal-like" evidence="1">
    <location>
        <begin position="68"/>
        <end position="179"/>
    </location>
</feature>
<reference evidence="2 3" key="1">
    <citation type="submission" date="2018-05" db="EMBL/GenBank/DDBJ databases">
        <title>Genomic Encyclopedia of Type Strains, Phase IV (KMG-IV): sequencing the most valuable type-strain genomes for metagenomic binning, comparative biology and taxonomic classification.</title>
        <authorList>
            <person name="Goeker M."/>
        </authorList>
    </citation>
    <scope>NUCLEOTIDE SEQUENCE [LARGE SCALE GENOMIC DNA]</scope>
    <source>
        <strain evidence="2 3">DSM 18773</strain>
    </source>
</reference>
<protein>
    <submittedName>
        <fullName evidence="2">Uncharacterized protein DUF955</fullName>
    </submittedName>
</protein>
<evidence type="ECO:0000313" key="3">
    <source>
        <dbReference type="Proteomes" id="UP000245634"/>
    </source>
</evidence>
<proteinExistence type="predicted"/>